<dbReference type="Proteomes" id="UP001487740">
    <property type="component" value="Unassembled WGS sequence"/>
</dbReference>
<evidence type="ECO:0000313" key="3">
    <source>
        <dbReference type="Proteomes" id="UP001487740"/>
    </source>
</evidence>
<feature type="compositionally biased region" description="Low complexity" evidence="1">
    <location>
        <begin position="220"/>
        <end position="232"/>
    </location>
</feature>
<dbReference type="EMBL" id="JARAKH010000017">
    <property type="protein sequence ID" value="KAK8395681.1"/>
    <property type="molecule type" value="Genomic_DNA"/>
</dbReference>
<dbReference type="AlphaFoldDB" id="A0AAW0U843"/>
<proteinExistence type="predicted"/>
<feature type="region of interest" description="Disordered" evidence="1">
    <location>
        <begin position="1"/>
        <end position="30"/>
    </location>
</feature>
<protein>
    <submittedName>
        <fullName evidence="2">Uncharacterized protein</fullName>
    </submittedName>
</protein>
<evidence type="ECO:0000313" key="2">
    <source>
        <dbReference type="EMBL" id="KAK8395681.1"/>
    </source>
</evidence>
<comment type="caution">
    <text evidence="2">The sequence shown here is derived from an EMBL/GenBank/DDBJ whole genome shotgun (WGS) entry which is preliminary data.</text>
</comment>
<organism evidence="2 3">
    <name type="scientific">Scylla paramamosain</name>
    <name type="common">Mud crab</name>
    <dbReference type="NCBI Taxonomy" id="85552"/>
    <lineage>
        <taxon>Eukaryota</taxon>
        <taxon>Metazoa</taxon>
        <taxon>Ecdysozoa</taxon>
        <taxon>Arthropoda</taxon>
        <taxon>Crustacea</taxon>
        <taxon>Multicrustacea</taxon>
        <taxon>Malacostraca</taxon>
        <taxon>Eumalacostraca</taxon>
        <taxon>Eucarida</taxon>
        <taxon>Decapoda</taxon>
        <taxon>Pleocyemata</taxon>
        <taxon>Brachyura</taxon>
        <taxon>Eubrachyura</taxon>
        <taxon>Portunoidea</taxon>
        <taxon>Portunidae</taxon>
        <taxon>Portuninae</taxon>
        <taxon>Scylla</taxon>
    </lineage>
</organism>
<feature type="compositionally biased region" description="Polar residues" evidence="1">
    <location>
        <begin position="1"/>
        <end position="11"/>
    </location>
</feature>
<evidence type="ECO:0000256" key="1">
    <source>
        <dbReference type="SAM" id="MobiDB-lite"/>
    </source>
</evidence>
<gene>
    <name evidence="2" type="ORF">O3P69_005641</name>
</gene>
<sequence length="232" mass="24418">MNTQNEHTCASSHRWVDTRVGAPSPNGTSWSQRVSGGPACVCCLLPVTSPRTALTEPRGRGGAGKWGKTVPSSHPCTGRGLLAVGSLAVSPRYGGPRATPPSLQRCRRAIRVEQEAQRHVTSHHSVIPTFLGGGSAADSMTPCRAAASGRRGGVWVYGVWSRSESRAALTPPPRRSLTRPVPPTLASTTGRGGGWRGNTPPRGGRWRSLGLSQQDGRWLRGPTRGPGPTAGD</sequence>
<feature type="compositionally biased region" description="Low complexity" evidence="1">
    <location>
        <begin position="197"/>
        <end position="207"/>
    </location>
</feature>
<reference evidence="2 3" key="1">
    <citation type="submission" date="2023-03" db="EMBL/GenBank/DDBJ databases">
        <title>High-quality genome of Scylla paramamosain provides insights in environmental adaptation.</title>
        <authorList>
            <person name="Zhang L."/>
        </authorList>
    </citation>
    <scope>NUCLEOTIDE SEQUENCE [LARGE SCALE GENOMIC DNA]</scope>
    <source>
        <strain evidence="2">LZ_2023a</strain>
        <tissue evidence="2">Muscle</tissue>
    </source>
</reference>
<feature type="region of interest" description="Disordered" evidence="1">
    <location>
        <begin position="53"/>
        <end position="72"/>
    </location>
</feature>
<accession>A0AAW0U843</accession>
<name>A0AAW0U843_SCYPA</name>
<keyword evidence="3" id="KW-1185">Reference proteome</keyword>
<feature type="region of interest" description="Disordered" evidence="1">
    <location>
        <begin position="165"/>
        <end position="232"/>
    </location>
</feature>